<proteinExistence type="predicted"/>
<accession>A0A2I0JTQ8</accession>
<keyword evidence="2" id="KW-1185">Reference proteome</keyword>
<protein>
    <submittedName>
        <fullName evidence="1">Uncharacterized protein</fullName>
    </submittedName>
</protein>
<name>A0A2I0JTQ8_PUNGR</name>
<dbReference type="EMBL" id="PGOL01001337">
    <property type="protein sequence ID" value="PKI58846.1"/>
    <property type="molecule type" value="Genomic_DNA"/>
</dbReference>
<evidence type="ECO:0000313" key="2">
    <source>
        <dbReference type="Proteomes" id="UP000233551"/>
    </source>
</evidence>
<comment type="caution">
    <text evidence="1">The sequence shown here is derived from an EMBL/GenBank/DDBJ whole genome shotgun (WGS) entry which is preliminary data.</text>
</comment>
<dbReference type="AlphaFoldDB" id="A0A2I0JTQ8"/>
<gene>
    <name evidence="1" type="ORF">CRG98_020745</name>
</gene>
<reference evidence="1 2" key="1">
    <citation type="submission" date="2017-11" db="EMBL/GenBank/DDBJ databases">
        <title>De-novo sequencing of pomegranate (Punica granatum L.) genome.</title>
        <authorList>
            <person name="Akparov Z."/>
            <person name="Amiraslanov A."/>
            <person name="Hajiyeva S."/>
            <person name="Abbasov M."/>
            <person name="Kaur K."/>
            <person name="Hamwieh A."/>
            <person name="Solovyev V."/>
            <person name="Salamov A."/>
            <person name="Braich B."/>
            <person name="Kosarev P."/>
            <person name="Mahmoud A."/>
            <person name="Hajiyev E."/>
            <person name="Babayeva S."/>
            <person name="Izzatullayeva V."/>
            <person name="Mammadov A."/>
            <person name="Mammadov A."/>
            <person name="Sharifova S."/>
            <person name="Ojaghi J."/>
            <person name="Eynullazada K."/>
            <person name="Bayramov B."/>
            <person name="Abdulazimova A."/>
            <person name="Shahmuradov I."/>
        </authorList>
    </citation>
    <scope>NUCLEOTIDE SEQUENCE [LARGE SCALE GENOMIC DNA]</scope>
    <source>
        <strain evidence="2">cv. AG2017</strain>
        <tissue evidence="1">Leaf</tissue>
    </source>
</reference>
<dbReference type="Proteomes" id="UP000233551">
    <property type="component" value="Unassembled WGS sequence"/>
</dbReference>
<organism evidence="1 2">
    <name type="scientific">Punica granatum</name>
    <name type="common">Pomegranate</name>
    <dbReference type="NCBI Taxonomy" id="22663"/>
    <lineage>
        <taxon>Eukaryota</taxon>
        <taxon>Viridiplantae</taxon>
        <taxon>Streptophyta</taxon>
        <taxon>Embryophyta</taxon>
        <taxon>Tracheophyta</taxon>
        <taxon>Spermatophyta</taxon>
        <taxon>Magnoliopsida</taxon>
        <taxon>eudicotyledons</taxon>
        <taxon>Gunneridae</taxon>
        <taxon>Pentapetalae</taxon>
        <taxon>rosids</taxon>
        <taxon>malvids</taxon>
        <taxon>Myrtales</taxon>
        <taxon>Lythraceae</taxon>
        <taxon>Punica</taxon>
    </lineage>
</organism>
<sequence length="110" mass="12377">MGKLEDALRRAAELVVSCGEKRYLCMVAILSMVAIKWDNALFHAYLDQSLRDALEAERSKLQIEHSSSDDAERRRLIEHLIGVTDSAANDWSSRKVKKLLVNESAYVISG</sequence>
<evidence type="ECO:0000313" key="1">
    <source>
        <dbReference type="EMBL" id="PKI58846.1"/>
    </source>
</evidence>